<dbReference type="GO" id="GO:0006281">
    <property type="term" value="P:DNA repair"/>
    <property type="evidence" value="ECO:0007669"/>
    <property type="project" value="UniProtKB-UniRule"/>
</dbReference>
<dbReference type="Pfam" id="PF14520">
    <property type="entry name" value="HHH_5"/>
    <property type="match status" value="1"/>
</dbReference>
<dbReference type="GO" id="GO:0009378">
    <property type="term" value="F:four-way junction helicase activity"/>
    <property type="evidence" value="ECO:0007669"/>
    <property type="project" value="InterPro"/>
</dbReference>
<dbReference type="EMBL" id="DNZF01000197">
    <property type="protein sequence ID" value="HBK54059.1"/>
    <property type="molecule type" value="Genomic_DNA"/>
</dbReference>
<dbReference type="GO" id="GO:0005524">
    <property type="term" value="F:ATP binding"/>
    <property type="evidence" value="ECO:0007669"/>
    <property type="project" value="InterPro"/>
</dbReference>
<evidence type="ECO:0000256" key="2">
    <source>
        <dbReference type="ARBA" id="ARBA00022763"/>
    </source>
</evidence>
<feature type="region of interest" description="Domain I" evidence="6">
    <location>
        <begin position="1"/>
        <end position="64"/>
    </location>
</feature>
<dbReference type="GO" id="GO:0005737">
    <property type="term" value="C:cytoplasm"/>
    <property type="evidence" value="ECO:0007669"/>
    <property type="project" value="UniProtKB-SubCell"/>
</dbReference>
<organism evidence="8 9">
    <name type="scientific">Syntrophomonas wolfei</name>
    <dbReference type="NCBI Taxonomy" id="863"/>
    <lineage>
        <taxon>Bacteria</taxon>
        <taxon>Bacillati</taxon>
        <taxon>Bacillota</taxon>
        <taxon>Clostridia</taxon>
        <taxon>Eubacteriales</taxon>
        <taxon>Syntrophomonadaceae</taxon>
        <taxon>Syntrophomonas</taxon>
    </lineage>
</organism>
<reference evidence="8 9" key="1">
    <citation type="journal article" date="2018" name="Nat. Biotechnol.">
        <title>A standardized bacterial taxonomy based on genome phylogeny substantially revises the tree of life.</title>
        <authorList>
            <person name="Parks D.H."/>
            <person name="Chuvochina M."/>
            <person name="Waite D.W."/>
            <person name="Rinke C."/>
            <person name="Skarshewski A."/>
            <person name="Chaumeil P.A."/>
            <person name="Hugenholtz P."/>
        </authorList>
    </citation>
    <scope>NUCLEOTIDE SEQUENCE [LARGE SCALE GENOMIC DNA]</scope>
    <source>
        <strain evidence="8">UBA10948</strain>
    </source>
</reference>
<dbReference type="NCBIfam" id="TIGR00084">
    <property type="entry name" value="ruvA"/>
    <property type="match status" value="1"/>
</dbReference>
<dbReference type="AlphaFoldDB" id="A0A354YXX3"/>
<dbReference type="Proteomes" id="UP000263273">
    <property type="component" value="Unassembled WGS sequence"/>
</dbReference>
<dbReference type="HAMAP" id="MF_00031">
    <property type="entry name" value="DNA_HJ_migration_RuvA"/>
    <property type="match status" value="1"/>
</dbReference>
<dbReference type="GO" id="GO:0048476">
    <property type="term" value="C:Holliday junction resolvase complex"/>
    <property type="evidence" value="ECO:0007669"/>
    <property type="project" value="UniProtKB-UniRule"/>
</dbReference>
<evidence type="ECO:0000256" key="5">
    <source>
        <dbReference type="ARBA" id="ARBA00023204"/>
    </source>
</evidence>
<dbReference type="Pfam" id="PF01330">
    <property type="entry name" value="RuvA_N"/>
    <property type="match status" value="1"/>
</dbReference>
<proteinExistence type="inferred from homology"/>
<dbReference type="SUPFAM" id="SSF50249">
    <property type="entry name" value="Nucleic acid-binding proteins"/>
    <property type="match status" value="1"/>
</dbReference>
<evidence type="ECO:0000259" key="7">
    <source>
        <dbReference type="SMART" id="SM00278"/>
    </source>
</evidence>
<feature type="domain" description="Helix-hairpin-helix DNA-binding motif class 1" evidence="7">
    <location>
        <begin position="108"/>
        <end position="127"/>
    </location>
</feature>
<comment type="similarity">
    <text evidence="6">Belongs to the RuvA family.</text>
</comment>
<dbReference type="InterPro" id="IPR000085">
    <property type="entry name" value="RuvA"/>
</dbReference>
<dbReference type="Pfam" id="PF07499">
    <property type="entry name" value="RuvA_C"/>
    <property type="match status" value="1"/>
</dbReference>
<dbReference type="GO" id="GO:0009379">
    <property type="term" value="C:Holliday junction helicase complex"/>
    <property type="evidence" value="ECO:0007669"/>
    <property type="project" value="InterPro"/>
</dbReference>
<keyword evidence="4 6" id="KW-0233">DNA recombination</keyword>
<keyword evidence="3 6" id="KW-0238">DNA-binding</keyword>
<protein>
    <recommendedName>
        <fullName evidence="6">Holliday junction branch migration complex subunit RuvA</fullName>
    </recommendedName>
</protein>
<dbReference type="InterPro" id="IPR010994">
    <property type="entry name" value="RuvA_2-like"/>
</dbReference>
<dbReference type="InterPro" id="IPR011114">
    <property type="entry name" value="RuvA_C"/>
</dbReference>
<evidence type="ECO:0000256" key="4">
    <source>
        <dbReference type="ARBA" id="ARBA00023172"/>
    </source>
</evidence>
<evidence type="ECO:0000313" key="9">
    <source>
        <dbReference type="Proteomes" id="UP000263273"/>
    </source>
</evidence>
<keyword evidence="1 6" id="KW-0963">Cytoplasm</keyword>
<dbReference type="RefSeq" id="WP_061213229.1">
    <property type="nucleotide sequence ID" value="NZ_DCDX01000019.1"/>
</dbReference>
<keyword evidence="5 6" id="KW-0234">DNA repair</keyword>
<comment type="subunit">
    <text evidence="6">Homotetramer. Forms an RuvA(8)-RuvB(12)-Holliday junction (HJ) complex. HJ DNA is sandwiched between 2 RuvA tetramers; dsDNA enters through RuvA and exits via RuvB. An RuvB hexamer assembles on each DNA strand where it exits the tetramer. Each RuvB hexamer is contacted by two RuvA subunits (via domain III) on 2 adjacent RuvB subunits; this complex drives branch migration. In the full resolvosome a probable DNA-RuvA(4)-RuvB(12)-RuvC(2) complex forms which resolves the HJ.</text>
</comment>
<evidence type="ECO:0000256" key="3">
    <source>
        <dbReference type="ARBA" id="ARBA00023125"/>
    </source>
</evidence>
<evidence type="ECO:0000256" key="6">
    <source>
        <dbReference type="HAMAP-Rule" id="MF_00031"/>
    </source>
</evidence>
<evidence type="ECO:0000313" key="8">
    <source>
        <dbReference type="EMBL" id="HBK54059.1"/>
    </source>
</evidence>
<comment type="function">
    <text evidence="6">The RuvA-RuvB-RuvC complex processes Holliday junction (HJ) DNA during genetic recombination and DNA repair, while the RuvA-RuvB complex plays an important role in the rescue of blocked DNA replication forks via replication fork reversal (RFR). RuvA specifically binds to HJ cruciform DNA, conferring on it an open structure. The RuvB hexamer acts as an ATP-dependent pump, pulling dsDNA into and through the RuvAB complex. HJ branch migration allows RuvC to scan DNA until it finds its consensus sequence, where it cleaves and resolves the cruciform DNA.</text>
</comment>
<evidence type="ECO:0000256" key="1">
    <source>
        <dbReference type="ARBA" id="ARBA00022490"/>
    </source>
</evidence>
<comment type="caution">
    <text evidence="8">The sequence shown here is derived from an EMBL/GenBank/DDBJ whole genome shotgun (WGS) entry which is preliminary data.</text>
</comment>
<gene>
    <name evidence="6 8" type="primary">ruvA</name>
    <name evidence="8" type="ORF">DDZ44_09000</name>
</gene>
<comment type="domain">
    <text evidence="6">Has three domains with a flexible linker between the domains II and III and assumes an 'L' shape. Domain III is highly mobile and contacts RuvB.</text>
</comment>
<feature type="domain" description="Helix-hairpin-helix DNA-binding motif class 1" evidence="7">
    <location>
        <begin position="73"/>
        <end position="92"/>
    </location>
</feature>
<comment type="caution">
    <text evidence="6">Lacks conserved residue(s) required for the propagation of feature annotation.</text>
</comment>
<dbReference type="Gene3D" id="1.10.150.20">
    <property type="entry name" value="5' to 3' exonuclease, C-terminal subdomain"/>
    <property type="match status" value="1"/>
</dbReference>
<dbReference type="InterPro" id="IPR012340">
    <property type="entry name" value="NA-bd_OB-fold"/>
</dbReference>
<sequence length="199" mass="22615">MIAFLKGAVSERRPDSIIIDVNGVGYEVNIHSRLFPRLPQRGEPILIHTFLQVLENEFKLFGFLDQDELRLFKTLLSVSGIGSKGALAVLSTMEPLVFYRAIASQDEKTLLRIPGVGKKTAQRMIFELQDKVPELKLVEVEKEQRPLLDELMEALEILGYSRSEVLPVIMDLNRNKQLGTSVEENIKLVLKAKAQEMRR</sequence>
<feature type="region of interest" description="Domain III" evidence="6">
    <location>
        <begin position="148"/>
        <end position="199"/>
    </location>
</feature>
<dbReference type="InterPro" id="IPR013849">
    <property type="entry name" value="DNA_helicase_Holl-junc_RuvA_I"/>
</dbReference>
<name>A0A354YXX3_9FIRM</name>
<dbReference type="GO" id="GO:0000400">
    <property type="term" value="F:four-way junction DNA binding"/>
    <property type="evidence" value="ECO:0007669"/>
    <property type="project" value="UniProtKB-UniRule"/>
</dbReference>
<dbReference type="GO" id="GO:0006310">
    <property type="term" value="P:DNA recombination"/>
    <property type="evidence" value="ECO:0007669"/>
    <property type="project" value="UniProtKB-UniRule"/>
</dbReference>
<keyword evidence="2 6" id="KW-0227">DNA damage</keyword>
<dbReference type="CDD" id="cd14332">
    <property type="entry name" value="UBA_RuvA_C"/>
    <property type="match status" value="1"/>
</dbReference>
<comment type="subcellular location">
    <subcellularLocation>
        <location evidence="6">Cytoplasm</location>
    </subcellularLocation>
</comment>
<dbReference type="InterPro" id="IPR003583">
    <property type="entry name" value="Hlx-hairpin-Hlx_DNA-bd_motif"/>
</dbReference>
<dbReference type="Gene3D" id="2.40.50.140">
    <property type="entry name" value="Nucleic acid-binding proteins"/>
    <property type="match status" value="1"/>
</dbReference>
<dbReference type="SUPFAM" id="SSF47781">
    <property type="entry name" value="RuvA domain 2-like"/>
    <property type="match status" value="1"/>
</dbReference>
<dbReference type="SMART" id="SM00278">
    <property type="entry name" value="HhH1"/>
    <property type="match status" value="2"/>
</dbReference>
<accession>A0A354YXX3</accession>
<dbReference type="STRING" id="378794.GCA_001570625_00692"/>